<reference evidence="1 2" key="1">
    <citation type="submission" date="2019-11" db="EMBL/GenBank/DDBJ databases">
        <title>Pedobacter sp. HMF7056 Genome sequencing and assembly.</title>
        <authorList>
            <person name="Kang H."/>
            <person name="Kim H."/>
            <person name="Joh K."/>
        </authorList>
    </citation>
    <scope>NUCLEOTIDE SEQUENCE [LARGE SCALE GENOMIC DNA]</scope>
    <source>
        <strain evidence="1 2">HMF7056</strain>
    </source>
</reference>
<dbReference type="Pfam" id="PF11751">
    <property type="entry name" value="PorP_SprF"/>
    <property type="match status" value="1"/>
</dbReference>
<dbReference type="AlphaFoldDB" id="A0A7K1XSE1"/>
<organism evidence="1 2">
    <name type="scientific">Hufsiella ginkgonis</name>
    <dbReference type="NCBI Taxonomy" id="2695274"/>
    <lineage>
        <taxon>Bacteria</taxon>
        <taxon>Pseudomonadati</taxon>
        <taxon>Bacteroidota</taxon>
        <taxon>Sphingobacteriia</taxon>
        <taxon>Sphingobacteriales</taxon>
        <taxon>Sphingobacteriaceae</taxon>
        <taxon>Hufsiella</taxon>
    </lineage>
</organism>
<protein>
    <submittedName>
        <fullName evidence="1">Type IX secretion system membrane protein PorP/SprF</fullName>
    </submittedName>
</protein>
<proteinExistence type="predicted"/>
<gene>
    <name evidence="1" type="ORF">GS398_00985</name>
</gene>
<evidence type="ECO:0000313" key="2">
    <source>
        <dbReference type="Proteomes" id="UP000451233"/>
    </source>
</evidence>
<comment type="caution">
    <text evidence="1">The sequence shown here is derived from an EMBL/GenBank/DDBJ whole genome shotgun (WGS) entry which is preliminary data.</text>
</comment>
<sequence length="336" mass="37297">MIALAAVCLFGKRSEAQDHIYSQFFNEPVYLNPALNGQFKGDLRVNMIYRNQWTNSPAQLSYFTASLDYQIPAFAGGVGLMVTHSAEGSAYLTKNNISGIYSYSVGTQDYVLSFGVQAGLTNRKIDYNRIIFADQIDPRLGYDPGLPTAAEPPAFNSRYMFDAGAGMNLVVRNFMTGYSLQHINKPDESFTGTPSLMARRHIAYASFRFALNRYNPDDDSPYLVPSVVYYRQASSSSVSGGVQFKQRSVSIGVWYRTNVAGQSDAVVGSVIFDLFGNRANKNSKVRLGASHDATLSRLNYSNTSGTTEASLGYEVTFPNRDPYRKLSEAVRCYDFY</sequence>
<dbReference type="NCBIfam" id="TIGR03519">
    <property type="entry name" value="T9SS_PorP_fam"/>
    <property type="match status" value="1"/>
</dbReference>
<accession>A0A7K1XSE1</accession>
<name>A0A7K1XSE1_9SPHI</name>
<dbReference type="InterPro" id="IPR019861">
    <property type="entry name" value="PorP/SprF_Bacteroidetes"/>
</dbReference>
<dbReference type="EMBL" id="WVHS01000001">
    <property type="protein sequence ID" value="MXV13862.1"/>
    <property type="molecule type" value="Genomic_DNA"/>
</dbReference>
<evidence type="ECO:0000313" key="1">
    <source>
        <dbReference type="EMBL" id="MXV13862.1"/>
    </source>
</evidence>
<dbReference type="Proteomes" id="UP000451233">
    <property type="component" value="Unassembled WGS sequence"/>
</dbReference>
<keyword evidence="2" id="KW-1185">Reference proteome</keyword>